<sequence length="272" mass="29527">MTGRTAITHADLQPSDGWSGRGSRIGTALIMWTLLCGVFSFILCLIAEATHSQVTWVSASGSGSGGIESSECEYSGSGKTPLMCTAAAFIMLAAAVVVEHTYMLVAVSKLPPPAMVVYWERETGSVRSLSWQAGFFFVATWVCFAVAEILMLIGLSVESGHLRNWTRPRPKCLVIREGLFSAAGIFALMTVFLATGLHLTGLRVSKMFHEQEVFRREMLETSVMYASPPPSPPPIRLVAVPRENPETRNEWISGLAPAYSSVMLGHKLSSIV</sequence>
<proteinExistence type="inferred from homology"/>
<evidence type="ECO:0000256" key="1">
    <source>
        <dbReference type="ARBA" id="ARBA00004127"/>
    </source>
</evidence>
<dbReference type="EMBL" id="JAXQNO010000012">
    <property type="protein sequence ID" value="KAK4786873.1"/>
    <property type="molecule type" value="Genomic_DNA"/>
</dbReference>
<evidence type="ECO:0000313" key="9">
    <source>
        <dbReference type="Proteomes" id="UP001346149"/>
    </source>
</evidence>
<accession>A0AAN7R5S1</accession>
<gene>
    <name evidence="8" type="ORF">SAY86_010706</name>
</gene>
<feature type="transmembrane region" description="Helical" evidence="7">
    <location>
        <begin position="82"/>
        <end position="105"/>
    </location>
</feature>
<feature type="transmembrane region" description="Helical" evidence="7">
    <location>
        <begin position="178"/>
        <end position="199"/>
    </location>
</feature>
<evidence type="ECO:0000256" key="7">
    <source>
        <dbReference type="SAM" id="Phobius"/>
    </source>
</evidence>
<dbReference type="InterPro" id="IPR009606">
    <property type="entry name" value="DEAL/Modifying_wall_lignin1/2"/>
</dbReference>
<name>A0AAN7R5S1_TRANT</name>
<evidence type="ECO:0000256" key="5">
    <source>
        <dbReference type="ARBA" id="ARBA00023136"/>
    </source>
</evidence>
<dbReference type="GO" id="GO:0012505">
    <property type="term" value="C:endomembrane system"/>
    <property type="evidence" value="ECO:0007669"/>
    <property type="project" value="UniProtKB-SubCell"/>
</dbReference>
<protein>
    <submittedName>
        <fullName evidence="8">Uncharacterized protein</fullName>
    </submittedName>
</protein>
<comment type="subcellular location">
    <subcellularLocation>
        <location evidence="1">Endomembrane system</location>
        <topology evidence="1">Multi-pass membrane protein</topology>
    </subcellularLocation>
</comment>
<keyword evidence="5 7" id="KW-0472">Membrane</keyword>
<dbReference type="PANTHER" id="PTHR31769">
    <property type="entry name" value="OS07G0462200 PROTEIN-RELATED"/>
    <property type="match status" value="1"/>
</dbReference>
<keyword evidence="9" id="KW-1185">Reference proteome</keyword>
<dbReference type="Proteomes" id="UP001346149">
    <property type="component" value="Unassembled WGS sequence"/>
</dbReference>
<dbReference type="AlphaFoldDB" id="A0AAN7R5S1"/>
<dbReference type="Pfam" id="PF06749">
    <property type="entry name" value="DUF1218"/>
    <property type="match status" value="1"/>
</dbReference>
<dbReference type="InterPro" id="IPR052222">
    <property type="entry name" value="DESIGUAL"/>
</dbReference>
<feature type="transmembrane region" description="Helical" evidence="7">
    <location>
        <begin position="25"/>
        <end position="46"/>
    </location>
</feature>
<evidence type="ECO:0000256" key="2">
    <source>
        <dbReference type="ARBA" id="ARBA00022692"/>
    </source>
</evidence>
<keyword evidence="3" id="KW-0732">Signal</keyword>
<keyword evidence="4 7" id="KW-1133">Transmembrane helix</keyword>
<comment type="caution">
    <text evidence="8">The sequence shown here is derived from an EMBL/GenBank/DDBJ whole genome shotgun (WGS) entry which is preliminary data.</text>
</comment>
<evidence type="ECO:0000256" key="6">
    <source>
        <dbReference type="ARBA" id="ARBA00029467"/>
    </source>
</evidence>
<evidence type="ECO:0000256" key="3">
    <source>
        <dbReference type="ARBA" id="ARBA00022729"/>
    </source>
</evidence>
<reference evidence="8 9" key="1">
    <citation type="journal article" date="2023" name="Hortic Res">
        <title>Pangenome of water caltrop reveals structural variations and asymmetric subgenome divergence after allopolyploidization.</title>
        <authorList>
            <person name="Zhang X."/>
            <person name="Chen Y."/>
            <person name="Wang L."/>
            <person name="Yuan Y."/>
            <person name="Fang M."/>
            <person name="Shi L."/>
            <person name="Lu R."/>
            <person name="Comes H.P."/>
            <person name="Ma Y."/>
            <person name="Chen Y."/>
            <person name="Huang G."/>
            <person name="Zhou Y."/>
            <person name="Zheng Z."/>
            <person name="Qiu Y."/>
        </authorList>
    </citation>
    <scope>NUCLEOTIDE SEQUENCE [LARGE SCALE GENOMIC DNA]</scope>
    <source>
        <strain evidence="8">F231</strain>
    </source>
</reference>
<evidence type="ECO:0000256" key="4">
    <source>
        <dbReference type="ARBA" id="ARBA00022989"/>
    </source>
</evidence>
<feature type="transmembrane region" description="Helical" evidence="7">
    <location>
        <begin position="135"/>
        <end position="157"/>
    </location>
</feature>
<comment type="similarity">
    <text evidence="6">Belongs to the DESIGUAL family.</text>
</comment>
<organism evidence="8 9">
    <name type="scientific">Trapa natans</name>
    <name type="common">Water chestnut</name>
    <dbReference type="NCBI Taxonomy" id="22666"/>
    <lineage>
        <taxon>Eukaryota</taxon>
        <taxon>Viridiplantae</taxon>
        <taxon>Streptophyta</taxon>
        <taxon>Embryophyta</taxon>
        <taxon>Tracheophyta</taxon>
        <taxon>Spermatophyta</taxon>
        <taxon>Magnoliopsida</taxon>
        <taxon>eudicotyledons</taxon>
        <taxon>Gunneridae</taxon>
        <taxon>Pentapetalae</taxon>
        <taxon>rosids</taxon>
        <taxon>malvids</taxon>
        <taxon>Myrtales</taxon>
        <taxon>Lythraceae</taxon>
        <taxon>Trapa</taxon>
    </lineage>
</organism>
<keyword evidence="2 7" id="KW-0812">Transmembrane</keyword>
<evidence type="ECO:0000313" key="8">
    <source>
        <dbReference type="EMBL" id="KAK4786873.1"/>
    </source>
</evidence>